<feature type="compositionally biased region" description="Basic and acidic residues" evidence="1">
    <location>
        <begin position="40"/>
        <end position="78"/>
    </location>
</feature>
<dbReference type="EMBL" id="JH604660">
    <property type="protein sequence ID" value="EHY64274.1"/>
    <property type="molecule type" value="Genomic_DNA"/>
</dbReference>
<evidence type="ECO:0000256" key="1">
    <source>
        <dbReference type="SAM" id="MobiDB-lite"/>
    </source>
</evidence>
<evidence type="ECO:0000256" key="2">
    <source>
        <dbReference type="SAM" id="SignalP"/>
    </source>
</evidence>
<dbReference type="HOGENOM" id="CLU_2441381_0_0_1"/>
<accession>H8ZGF8</accession>
<dbReference type="AlphaFoldDB" id="H8ZGF8"/>
<feature type="region of interest" description="Disordered" evidence="1">
    <location>
        <begin position="16"/>
        <end position="90"/>
    </location>
</feature>
<feature type="compositionally biased region" description="Basic and acidic residues" evidence="1">
    <location>
        <begin position="19"/>
        <end position="32"/>
    </location>
</feature>
<gene>
    <name evidence="3" type="ORF">NERG_02679</name>
</gene>
<name>H8ZGF8_NEMA1</name>
<feature type="chain" id="PRO_5012067843" evidence="2">
    <location>
        <begin position="16"/>
        <end position="90"/>
    </location>
</feature>
<feature type="signal peptide" evidence="2">
    <location>
        <begin position="1"/>
        <end position="15"/>
    </location>
</feature>
<protein>
    <submittedName>
        <fullName evidence="3">Uncharacterized protein</fullName>
    </submittedName>
</protein>
<proteinExistence type="predicted"/>
<organism evidence="3">
    <name type="scientific">Nematocida ausubeli (strain ATCC PRA-371 / ERTm2)</name>
    <name type="common">Nematode killer fungus</name>
    <dbReference type="NCBI Taxonomy" id="1913371"/>
    <lineage>
        <taxon>Eukaryota</taxon>
        <taxon>Fungi</taxon>
        <taxon>Fungi incertae sedis</taxon>
        <taxon>Microsporidia</taxon>
        <taxon>Nematocida</taxon>
    </lineage>
</organism>
<evidence type="ECO:0000313" key="3">
    <source>
        <dbReference type="EMBL" id="EHY64274.1"/>
    </source>
</evidence>
<keyword evidence="2" id="KW-0732">Signal</keyword>
<reference evidence="3" key="1">
    <citation type="submission" date="2011-03" db="EMBL/GenBank/DDBJ databases">
        <title>The Genome Sequence of Nematocida sp1 strain ERTm2.</title>
        <authorList>
            <consortium name="The Broad Institute Genome Sequencing Platform"/>
            <consortium name="The Broad Institute Genome Sequencing Center for Infectious Disease"/>
            <person name="Cuomo C."/>
            <person name="Troemel E."/>
            <person name="Young S.K."/>
            <person name="Zeng Q."/>
            <person name="Gargeya S."/>
            <person name="Fitzgerald M."/>
            <person name="Haas B."/>
            <person name="Abouelleil A."/>
            <person name="Alvarado L."/>
            <person name="Arachchi H.M."/>
            <person name="Berlin A."/>
            <person name="Brown A."/>
            <person name="Chapman S.B."/>
            <person name="Chen Z."/>
            <person name="Dunbar C."/>
            <person name="Freedman E."/>
            <person name="Gearin G."/>
            <person name="Gellesch M."/>
            <person name="Goldberg J."/>
            <person name="Griggs A."/>
            <person name="Gujja S."/>
            <person name="Heilman E.R."/>
            <person name="Heiman D."/>
            <person name="Howarth C."/>
            <person name="Larson L."/>
            <person name="Lui A."/>
            <person name="MacDonald P.J.P."/>
            <person name="Mehta T."/>
            <person name="Montmayeur A."/>
            <person name="Murphy C."/>
            <person name="Neiman D."/>
            <person name="Pearson M."/>
            <person name="Priest M."/>
            <person name="Roberts A."/>
            <person name="Saif S."/>
            <person name="Shea T."/>
            <person name="Shenoy N."/>
            <person name="Sisk P."/>
            <person name="Stolte C."/>
            <person name="Sykes S."/>
            <person name="White J."/>
            <person name="Yandava C."/>
            <person name="Wortman J."/>
            <person name="Nusbaum C."/>
            <person name="Birren B."/>
        </authorList>
    </citation>
    <scope>NUCLEOTIDE SEQUENCE</scope>
    <source>
        <strain evidence="3">ERTm2</strain>
    </source>
</reference>
<dbReference type="Proteomes" id="UP000005622">
    <property type="component" value="Unassembled WGS sequence"/>
</dbReference>
<sequence>MSVIVSLVLLYLVTGQLSRQKDTGRKETERGRAQRGAGRGPERAPEGAGGERAEGHRPSKRERVQDKQRQSWKKRENKTTVGEKTVQKAE</sequence>